<feature type="region of interest" description="Disordered" evidence="1">
    <location>
        <begin position="115"/>
        <end position="150"/>
    </location>
</feature>
<protein>
    <submittedName>
        <fullName evidence="2">Uncharacterized protein</fullName>
    </submittedName>
</protein>
<proteinExistence type="predicted"/>
<dbReference type="RefSeq" id="XP_040714570.1">
    <property type="nucleotide sequence ID" value="XM_040854208.1"/>
</dbReference>
<name>A0A1Y2DUF6_9PEZI</name>
<organism evidence="2 3">
    <name type="scientific">Pseudomassariella vexata</name>
    <dbReference type="NCBI Taxonomy" id="1141098"/>
    <lineage>
        <taxon>Eukaryota</taxon>
        <taxon>Fungi</taxon>
        <taxon>Dikarya</taxon>
        <taxon>Ascomycota</taxon>
        <taxon>Pezizomycotina</taxon>
        <taxon>Sordariomycetes</taxon>
        <taxon>Xylariomycetidae</taxon>
        <taxon>Amphisphaeriales</taxon>
        <taxon>Pseudomassariaceae</taxon>
        <taxon>Pseudomassariella</taxon>
    </lineage>
</organism>
<evidence type="ECO:0000313" key="2">
    <source>
        <dbReference type="EMBL" id="ORY62913.1"/>
    </source>
</evidence>
<dbReference type="Proteomes" id="UP000193689">
    <property type="component" value="Unassembled WGS sequence"/>
</dbReference>
<feature type="compositionally biased region" description="Polar residues" evidence="1">
    <location>
        <begin position="115"/>
        <end position="131"/>
    </location>
</feature>
<evidence type="ECO:0000256" key="1">
    <source>
        <dbReference type="SAM" id="MobiDB-lite"/>
    </source>
</evidence>
<dbReference type="AlphaFoldDB" id="A0A1Y2DUF6"/>
<dbReference type="InParanoid" id="A0A1Y2DUF6"/>
<reference evidence="2 3" key="1">
    <citation type="submission" date="2016-07" db="EMBL/GenBank/DDBJ databases">
        <title>Pervasive Adenine N6-methylation of Active Genes in Fungi.</title>
        <authorList>
            <consortium name="DOE Joint Genome Institute"/>
            <person name="Mondo S.J."/>
            <person name="Dannebaum R.O."/>
            <person name="Kuo R.C."/>
            <person name="Labutti K."/>
            <person name="Haridas S."/>
            <person name="Kuo A."/>
            <person name="Salamov A."/>
            <person name="Ahrendt S.R."/>
            <person name="Lipzen A."/>
            <person name="Sullivan W."/>
            <person name="Andreopoulos W.B."/>
            <person name="Clum A."/>
            <person name="Lindquist E."/>
            <person name="Daum C."/>
            <person name="Ramamoorthy G.K."/>
            <person name="Gryganskyi A."/>
            <person name="Culley D."/>
            <person name="Magnuson J.K."/>
            <person name="James T.Y."/>
            <person name="O'Malley M.A."/>
            <person name="Stajich J.E."/>
            <person name="Spatafora J.W."/>
            <person name="Visel A."/>
            <person name="Grigoriev I.V."/>
        </authorList>
    </citation>
    <scope>NUCLEOTIDE SEQUENCE [LARGE SCALE GENOMIC DNA]</scope>
    <source>
        <strain evidence="2 3">CBS 129021</strain>
    </source>
</reference>
<dbReference type="GeneID" id="63770420"/>
<comment type="caution">
    <text evidence="2">The sequence shown here is derived from an EMBL/GenBank/DDBJ whole genome shotgun (WGS) entry which is preliminary data.</text>
</comment>
<accession>A0A1Y2DUF6</accession>
<evidence type="ECO:0000313" key="3">
    <source>
        <dbReference type="Proteomes" id="UP000193689"/>
    </source>
</evidence>
<dbReference type="EMBL" id="MCFJ01000008">
    <property type="protein sequence ID" value="ORY62913.1"/>
    <property type="molecule type" value="Genomic_DNA"/>
</dbReference>
<gene>
    <name evidence="2" type="ORF">BCR38DRAFT_217304</name>
</gene>
<sequence length="166" mass="18480">MHFEQLIGRLQTSIPSSSHRSQAPVDQCQYLVGTCMKNLIFGDKRCVLMALYRFHDEPRSQAVSLFSSFPVSRNCTQPNEMKLICVPESHWLTSHPANSRWPMVAMAHRAKAAQTVQRSTVGTSSSLTPWTSPELPLPPEKGPKHASSSIPTSVSLLASQQCQFWS</sequence>
<keyword evidence="3" id="KW-1185">Reference proteome</keyword>